<protein>
    <recommendedName>
        <fullName evidence="4">DUF3833 family protein</fullName>
    </recommendedName>
</protein>
<comment type="caution">
    <text evidence="2">The sequence shown here is derived from an EMBL/GenBank/DDBJ whole genome shotgun (WGS) entry which is preliminary data.</text>
</comment>
<sequence length="175" mass="18917">MTIKKTVPMAALLGLAGCVSTPPVPQPTPGGPVFDPIAFFTGRTEGHATLHKIFSAPHAVRVEGRGHVTADGVLVLDQKVFEEGKKPTKREWRIHKVAPGRYTGTLTDAKGPVEADVSGNRLHIRFTMKGGFPTQQWLTLAPDGQSADNIMQVRKLGLTVASLHETIRRLPDTTP</sequence>
<accession>A0A840YWQ7</accession>
<evidence type="ECO:0000313" key="3">
    <source>
        <dbReference type="Proteomes" id="UP000554342"/>
    </source>
</evidence>
<proteinExistence type="predicted"/>
<dbReference type="PROSITE" id="PS51257">
    <property type="entry name" value="PROKAR_LIPOPROTEIN"/>
    <property type="match status" value="1"/>
</dbReference>
<keyword evidence="1" id="KW-0732">Signal</keyword>
<feature type="chain" id="PRO_5032472502" description="DUF3833 family protein" evidence="1">
    <location>
        <begin position="22"/>
        <end position="175"/>
    </location>
</feature>
<dbReference type="Pfam" id="PF12915">
    <property type="entry name" value="DUF3833"/>
    <property type="match status" value="1"/>
</dbReference>
<name>A0A840YWQ7_9SPHN</name>
<dbReference type="Proteomes" id="UP000554342">
    <property type="component" value="Unassembled WGS sequence"/>
</dbReference>
<gene>
    <name evidence="2" type="ORF">FHR23_000881</name>
</gene>
<dbReference type="InterPro" id="IPR024409">
    <property type="entry name" value="DUF3833"/>
</dbReference>
<organism evidence="2 3">
    <name type="scientific">Stakelama sediminis</name>
    <dbReference type="NCBI Taxonomy" id="463200"/>
    <lineage>
        <taxon>Bacteria</taxon>
        <taxon>Pseudomonadati</taxon>
        <taxon>Pseudomonadota</taxon>
        <taxon>Alphaproteobacteria</taxon>
        <taxon>Sphingomonadales</taxon>
        <taxon>Sphingomonadaceae</taxon>
        <taxon>Stakelama</taxon>
    </lineage>
</organism>
<dbReference type="EMBL" id="JACIJI010000001">
    <property type="protein sequence ID" value="MBB5717974.1"/>
    <property type="molecule type" value="Genomic_DNA"/>
</dbReference>
<feature type="signal peptide" evidence="1">
    <location>
        <begin position="1"/>
        <end position="21"/>
    </location>
</feature>
<evidence type="ECO:0000313" key="2">
    <source>
        <dbReference type="EMBL" id="MBB5717974.1"/>
    </source>
</evidence>
<reference evidence="2 3" key="1">
    <citation type="submission" date="2020-08" db="EMBL/GenBank/DDBJ databases">
        <title>Genomic Encyclopedia of Type Strains, Phase IV (KMG-IV): sequencing the most valuable type-strain genomes for metagenomic binning, comparative biology and taxonomic classification.</title>
        <authorList>
            <person name="Goeker M."/>
        </authorList>
    </citation>
    <scope>NUCLEOTIDE SEQUENCE [LARGE SCALE GENOMIC DNA]</scope>
    <source>
        <strain evidence="2 3">DSM 27203</strain>
    </source>
</reference>
<dbReference type="AlphaFoldDB" id="A0A840YWQ7"/>
<evidence type="ECO:0000256" key="1">
    <source>
        <dbReference type="SAM" id="SignalP"/>
    </source>
</evidence>
<dbReference type="RefSeq" id="WP_184001674.1">
    <property type="nucleotide sequence ID" value="NZ_BAABIF010000004.1"/>
</dbReference>
<evidence type="ECO:0008006" key="4">
    <source>
        <dbReference type="Google" id="ProtNLM"/>
    </source>
</evidence>
<keyword evidence="3" id="KW-1185">Reference proteome</keyword>